<proteinExistence type="predicted"/>
<evidence type="ECO:0000313" key="2">
    <source>
        <dbReference type="Proteomes" id="UP001595989"/>
    </source>
</evidence>
<sequence length="175" mass="19525">MIGIALLITLIIVIFADKFAPHSAFITSFKPGTFKKLLIGLSLAGSLSLAYGVYYQMTYQPPILIAETETKKHLIMGNIGELGYYADNGIQINQPVTLHLVCWEKLDQSELAINILYPSGDAQTWKTSLTPVHENFVKDYDFKGVYKLEPYSFSETGEVKLTIENVGDLTIDVEK</sequence>
<comment type="caution">
    <text evidence="1">The sequence shown here is derived from an EMBL/GenBank/DDBJ whole genome shotgun (WGS) entry which is preliminary data.</text>
</comment>
<keyword evidence="2" id="KW-1185">Reference proteome</keyword>
<dbReference type="Proteomes" id="UP001595989">
    <property type="component" value="Unassembled WGS sequence"/>
</dbReference>
<protein>
    <recommendedName>
        <fullName evidence="3">DUF5067 domain-containing protein</fullName>
    </recommendedName>
</protein>
<reference evidence="2" key="1">
    <citation type="journal article" date="2019" name="Int. J. Syst. Evol. Microbiol.">
        <title>The Global Catalogue of Microorganisms (GCM) 10K type strain sequencing project: providing services to taxonomists for standard genome sequencing and annotation.</title>
        <authorList>
            <consortium name="The Broad Institute Genomics Platform"/>
            <consortium name="The Broad Institute Genome Sequencing Center for Infectious Disease"/>
            <person name="Wu L."/>
            <person name="Ma J."/>
        </authorList>
    </citation>
    <scope>NUCLEOTIDE SEQUENCE [LARGE SCALE GENOMIC DNA]</scope>
    <source>
        <strain evidence="2">CGMCC 4.7426</strain>
    </source>
</reference>
<organism evidence="1 2">
    <name type="scientific">Virgibacillus kekensis</name>
    <dbReference type="NCBI Taxonomy" id="202261"/>
    <lineage>
        <taxon>Bacteria</taxon>
        <taxon>Bacillati</taxon>
        <taxon>Bacillota</taxon>
        <taxon>Bacilli</taxon>
        <taxon>Bacillales</taxon>
        <taxon>Bacillaceae</taxon>
        <taxon>Virgibacillus</taxon>
    </lineage>
</organism>
<gene>
    <name evidence="1" type="ORF">ACFO3D_18760</name>
</gene>
<accession>A0ABV9DN84</accession>
<dbReference type="EMBL" id="JBHSFU010000015">
    <property type="protein sequence ID" value="MFC4560201.1"/>
    <property type="molecule type" value="Genomic_DNA"/>
</dbReference>
<dbReference type="RefSeq" id="WP_390299877.1">
    <property type="nucleotide sequence ID" value="NZ_JBHSFU010000015.1"/>
</dbReference>
<name>A0ABV9DN84_9BACI</name>
<evidence type="ECO:0008006" key="3">
    <source>
        <dbReference type="Google" id="ProtNLM"/>
    </source>
</evidence>
<evidence type="ECO:0000313" key="1">
    <source>
        <dbReference type="EMBL" id="MFC4560201.1"/>
    </source>
</evidence>